<dbReference type="EC" id="3.6.1.-" evidence="3"/>
<keyword evidence="8" id="KW-1185">Reference proteome</keyword>
<gene>
    <name evidence="3" type="primary">rsgA</name>
    <name evidence="7" type="ORF">C8N29_10761</name>
</gene>
<dbReference type="InterPro" id="IPR010914">
    <property type="entry name" value="RsgA_GTPase_dom"/>
</dbReference>
<dbReference type="OrthoDB" id="9809485at2"/>
<dbReference type="EMBL" id="QAON01000007">
    <property type="protein sequence ID" value="PTQ89328.1"/>
    <property type="molecule type" value="Genomic_DNA"/>
</dbReference>
<keyword evidence="3" id="KW-0479">Metal-binding</keyword>
<dbReference type="NCBIfam" id="TIGR00157">
    <property type="entry name" value="ribosome small subunit-dependent GTPase A"/>
    <property type="match status" value="1"/>
</dbReference>
<protein>
    <recommendedName>
        <fullName evidence="3">Small ribosomal subunit biogenesis GTPase RsgA</fullName>
        <ecNumber evidence="3">3.6.1.-</ecNumber>
    </recommendedName>
</protein>
<dbReference type="GO" id="GO:0005525">
    <property type="term" value="F:GTP binding"/>
    <property type="evidence" value="ECO:0007669"/>
    <property type="project" value="UniProtKB-UniRule"/>
</dbReference>
<dbReference type="GO" id="GO:0042274">
    <property type="term" value="P:ribosomal small subunit biogenesis"/>
    <property type="evidence" value="ECO:0007669"/>
    <property type="project" value="UniProtKB-UniRule"/>
</dbReference>
<feature type="binding site" evidence="3">
    <location>
        <position position="297"/>
    </location>
    <ligand>
        <name>Zn(2+)</name>
        <dbReference type="ChEBI" id="CHEBI:29105"/>
    </ligand>
</feature>
<keyword evidence="1 3" id="KW-0547">Nucleotide-binding</keyword>
<evidence type="ECO:0000256" key="4">
    <source>
        <dbReference type="SAM" id="MobiDB-lite"/>
    </source>
</evidence>
<evidence type="ECO:0000259" key="6">
    <source>
        <dbReference type="PROSITE" id="PS51721"/>
    </source>
</evidence>
<name>A0A2T5IZ53_9GAMM</name>
<comment type="caution">
    <text evidence="7">The sequence shown here is derived from an EMBL/GenBank/DDBJ whole genome shotgun (WGS) entry which is preliminary data.</text>
</comment>
<evidence type="ECO:0000259" key="5">
    <source>
        <dbReference type="PROSITE" id="PS50936"/>
    </source>
</evidence>
<feature type="binding site" evidence="3">
    <location>
        <position position="305"/>
    </location>
    <ligand>
        <name>Zn(2+)</name>
        <dbReference type="ChEBI" id="CHEBI:29105"/>
    </ligand>
</feature>
<comment type="similarity">
    <text evidence="3">Belongs to the TRAFAC class YlqF/YawG GTPase family. RsgA subfamily.</text>
</comment>
<comment type="function">
    <text evidence="3">One of several proteins that assist in the late maturation steps of the functional core of the 30S ribosomal subunit. Helps release RbfA from mature subunits. May play a role in the assembly of ribosomal proteins into the subunit. Circularly permuted GTPase that catalyzes slow GTP hydrolysis, GTPase activity is stimulated by the 30S ribosomal subunit.</text>
</comment>
<dbReference type="Proteomes" id="UP000244223">
    <property type="component" value="Unassembled WGS sequence"/>
</dbReference>
<dbReference type="PROSITE" id="PS51721">
    <property type="entry name" value="G_CP"/>
    <property type="match status" value="1"/>
</dbReference>
<dbReference type="Gene3D" id="2.40.50.140">
    <property type="entry name" value="Nucleic acid-binding proteins"/>
    <property type="match status" value="1"/>
</dbReference>
<keyword evidence="3" id="KW-0699">rRNA-binding</keyword>
<dbReference type="PROSITE" id="PS50936">
    <property type="entry name" value="ENGC_GTPASE"/>
    <property type="match status" value="1"/>
</dbReference>
<dbReference type="Gene3D" id="3.40.50.300">
    <property type="entry name" value="P-loop containing nucleotide triphosphate hydrolases"/>
    <property type="match status" value="1"/>
</dbReference>
<evidence type="ECO:0000313" key="7">
    <source>
        <dbReference type="EMBL" id="PTQ89328.1"/>
    </source>
</evidence>
<keyword evidence="3" id="KW-0378">Hydrolase</keyword>
<feature type="binding site" evidence="3">
    <location>
        <begin position="210"/>
        <end position="218"/>
    </location>
    <ligand>
        <name>GTP</name>
        <dbReference type="ChEBI" id="CHEBI:37565"/>
    </ligand>
</feature>
<keyword evidence="2 3" id="KW-0342">GTP-binding</keyword>
<dbReference type="GO" id="GO:0019843">
    <property type="term" value="F:rRNA binding"/>
    <property type="evidence" value="ECO:0007669"/>
    <property type="project" value="UniProtKB-KW"/>
</dbReference>
<feature type="binding site" evidence="3">
    <location>
        <position position="292"/>
    </location>
    <ligand>
        <name>Zn(2+)</name>
        <dbReference type="ChEBI" id="CHEBI:29105"/>
    </ligand>
</feature>
<feature type="domain" description="CP-type G" evidence="6">
    <location>
        <begin position="111"/>
        <end position="268"/>
    </location>
</feature>
<comment type="cofactor">
    <cofactor evidence="3">
        <name>Zn(2+)</name>
        <dbReference type="ChEBI" id="CHEBI:29105"/>
    </cofactor>
    <text evidence="3">Binds 1 zinc ion per subunit.</text>
</comment>
<reference evidence="7 8" key="1">
    <citation type="submission" date="2018-04" db="EMBL/GenBank/DDBJ databases">
        <title>Genomic Encyclopedia of Archaeal and Bacterial Type Strains, Phase II (KMG-II): from individual species to whole genera.</title>
        <authorList>
            <person name="Goeker M."/>
        </authorList>
    </citation>
    <scope>NUCLEOTIDE SEQUENCE [LARGE SCALE GENOMIC DNA]</scope>
    <source>
        <strain evidence="7 8">DSM 5822</strain>
    </source>
</reference>
<dbReference type="GO" id="GO:0003924">
    <property type="term" value="F:GTPase activity"/>
    <property type="evidence" value="ECO:0007669"/>
    <property type="project" value="UniProtKB-UniRule"/>
</dbReference>
<dbReference type="InterPro" id="IPR030378">
    <property type="entry name" value="G_CP_dom"/>
</dbReference>
<feature type="binding site" evidence="3">
    <location>
        <begin position="158"/>
        <end position="161"/>
    </location>
    <ligand>
        <name>GTP</name>
        <dbReference type="ChEBI" id="CHEBI:37565"/>
    </ligand>
</feature>
<dbReference type="Pfam" id="PF03193">
    <property type="entry name" value="RsgA_GTPase"/>
    <property type="match status" value="1"/>
</dbReference>
<dbReference type="InterPro" id="IPR027417">
    <property type="entry name" value="P-loop_NTPase"/>
</dbReference>
<comment type="subcellular location">
    <subcellularLocation>
        <location evidence="3">Cytoplasm</location>
    </subcellularLocation>
</comment>
<dbReference type="GO" id="GO:0005737">
    <property type="term" value="C:cytoplasm"/>
    <property type="evidence" value="ECO:0007669"/>
    <property type="project" value="UniProtKB-SubCell"/>
</dbReference>
<keyword evidence="3" id="KW-0862">Zinc</keyword>
<dbReference type="Gene3D" id="1.10.40.50">
    <property type="entry name" value="Probable gtpase engc, domain 3"/>
    <property type="match status" value="1"/>
</dbReference>
<dbReference type="CDD" id="cd01854">
    <property type="entry name" value="YjeQ_EngC"/>
    <property type="match status" value="1"/>
</dbReference>
<dbReference type="GO" id="GO:0046872">
    <property type="term" value="F:metal ion binding"/>
    <property type="evidence" value="ECO:0007669"/>
    <property type="project" value="UniProtKB-KW"/>
</dbReference>
<dbReference type="InterPro" id="IPR004881">
    <property type="entry name" value="Ribosome_biogen_GTPase_RsgA"/>
</dbReference>
<proteinExistence type="inferred from homology"/>
<dbReference type="NCBIfam" id="NF008931">
    <property type="entry name" value="PRK12288.1"/>
    <property type="match status" value="1"/>
</dbReference>
<dbReference type="PANTHER" id="PTHR32120">
    <property type="entry name" value="SMALL RIBOSOMAL SUBUNIT BIOGENESIS GTPASE RSGA"/>
    <property type="match status" value="1"/>
</dbReference>
<dbReference type="RefSeq" id="WP_107865657.1">
    <property type="nucleotide sequence ID" value="NZ_QAON01000007.1"/>
</dbReference>
<evidence type="ECO:0000256" key="1">
    <source>
        <dbReference type="ARBA" id="ARBA00022741"/>
    </source>
</evidence>
<comment type="subunit">
    <text evidence="3">Monomer. Associates with 30S ribosomal subunit, binds 16S rRNA.</text>
</comment>
<evidence type="ECO:0000256" key="2">
    <source>
        <dbReference type="ARBA" id="ARBA00023134"/>
    </source>
</evidence>
<dbReference type="SUPFAM" id="SSF52540">
    <property type="entry name" value="P-loop containing nucleoside triphosphate hydrolases"/>
    <property type="match status" value="1"/>
</dbReference>
<sequence>MSKRHLSQQQSKRIQHQHHKRIAHIHQTPIDESHLSPPEKGLVIAHYGKQLEVQGIDGEHHGQTWRCYLRSNLEALVTGDFVVWQADETNKIGIVSALLPRQSLLTRPDPYQKIKPVAANISLILIVIAPLPTPSASLIDRYLVACETVGITPLLVLNKADLLTTDSADSLRQLLAEYRILGYDSIEVSCFGDLSELTRYIGHHNVVFVGQSGVGKSSLINALLPEAMQKVNIISDNSQLGQHTTTTTRLFHLTQGGCLIDSPGIREFGLWHLDEQQIQHGFRELQPLLGNCRFRNCQHQSEPDCALKTAVAEGKIMARRLESLHRLLAESKTS</sequence>
<feature type="region of interest" description="Disordered" evidence="4">
    <location>
        <begin position="1"/>
        <end position="21"/>
    </location>
</feature>
<feature type="binding site" evidence="3">
    <location>
        <position position="299"/>
    </location>
    <ligand>
        <name>Zn(2+)</name>
        <dbReference type="ChEBI" id="CHEBI:29105"/>
    </ligand>
</feature>
<keyword evidence="3" id="KW-0694">RNA-binding</keyword>
<organism evidence="7 8">
    <name type="scientific">Agitococcus lubricus</name>
    <dbReference type="NCBI Taxonomy" id="1077255"/>
    <lineage>
        <taxon>Bacteria</taxon>
        <taxon>Pseudomonadati</taxon>
        <taxon>Pseudomonadota</taxon>
        <taxon>Gammaproteobacteria</taxon>
        <taxon>Moraxellales</taxon>
        <taxon>Moraxellaceae</taxon>
        <taxon>Agitococcus</taxon>
    </lineage>
</organism>
<evidence type="ECO:0000313" key="8">
    <source>
        <dbReference type="Proteomes" id="UP000244223"/>
    </source>
</evidence>
<feature type="domain" description="EngC GTPase" evidence="5">
    <location>
        <begin position="119"/>
        <end position="266"/>
    </location>
</feature>
<dbReference type="HAMAP" id="MF_01820">
    <property type="entry name" value="GTPase_RsgA"/>
    <property type="match status" value="1"/>
</dbReference>
<dbReference type="PANTHER" id="PTHR32120:SF11">
    <property type="entry name" value="SMALL RIBOSOMAL SUBUNIT BIOGENESIS GTPASE RSGA 1, MITOCHONDRIAL-RELATED"/>
    <property type="match status" value="1"/>
</dbReference>
<accession>A0A2T5IZ53</accession>
<keyword evidence="3" id="KW-0963">Cytoplasm</keyword>
<dbReference type="InterPro" id="IPR012340">
    <property type="entry name" value="NA-bd_OB-fold"/>
</dbReference>
<keyword evidence="3" id="KW-0690">Ribosome biogenesis</keyword>
<dbReference type="AlphaFoldDB" id="A0A2T5IZ53"/>
<evidence type="ECO:0000256" key="3">
    <source>
        <dbReference type="HAMAP-Rule" id="MF_01820"/>
    </source>
</evidence>